<feature type="chain" id="PRO_5022863399" evidence="8">
    <location>
        <begin position="25"/>
        <end position="989"/>
    </location>
</feature>
<dbReference type="Pfam" id="PF13620">
    <property type="entry name" value="CarboxypepD_reg"/>
    <property type="match status" value="1"/>
</dbReference>
<keyword evidence="8" id="KW-0732">Signal</keyword>
<dbReference type="GO" id="GO:0009279">
    <property type="term" value="C:cell outer membrane"/>
    <property type="evidence" value="ECO:0007669"/>
    <property type="project" value="UniProtKB-SubCell"/>
</dbReference>
<name>A0A5C6UJ83_9SPHN</name>
<keyword evidence="3" id="KW-1134">Transmembrane beta strand</keyword>
<accession>A0A5C6UJ83</accession>
<dbReference type="Pfam" id="PF25183">
    <property type="entry name" value="OMP_b-brl_4"/>
    <property type="match status" value="1"/>
</dbReference>
<dbReference type="GO" id="GO:0015344">
    <property type="term" value="F:siderophore uptake transmembrane transporter activity"/>
    <property type="evidence" value="ECO:0007669"/>
    <property type="project" value="TreeGrafter"/>
</dbReference>
<evidence type="ECO:0000256" key="7">
    <source>
        <dbReference type="SAM" id="MobiDB-lite"/>
    </source>
</evidence>
<evidence type="ECO:0000256" key="1">
    <source>
        <dbReference type="ARBA" id="ARBA00004571"/>
    </source>
</evidence>
<evidence type="ECO:0000259" key="9">
    <source>
        <dbReference type="Pfam" id="PF25183"/>
    </source>
</evidence>
<feature type="region of interest" description="Disordered" evidence="7">
    <location>
        <begin position="124"/>
        <end position="145"/>
    </location>
</feature>
<keyword evidence="5" id="KW-0472">Membrane</keyword>
<evidence type="ECO:0000256" key="5">
    <source>
        <dbReference type="ARBA" id="ARBA00023136"/>
    </source>
</evidence>
<keyword evidence="6" id="KW-0998">Cell outer membrane</keyword>
<organism evidence="10 11">
    <name type="scientific">Sphingomonas ginsenosidivorax</name>
    <dbReference type="NCBI Taxonomy" id="862135"/>
    <lineage>
        <taxon>Bacteria</taxon>
        <taxon>Pseudomonadati</taxon>
        <taxon>Pseudomonadota</taxon>
        <taxon>Alphaproteobacteria</taxon>
        <taxon>Sphingomonadales</taxon>
        <taxon>Sphingomonadaceae</taxon>
        <taxon>Sphingomonas</taxon>
    </lineage>
</organism>
<dbReference type="EMBL" id="VOQR01000001">
    <property type="protein sequence ID" value="TXC72913.1"/>
    <property type="molecule type" value="Genomic_DNA"/>
</dbReference>
<keyword evidence="2" id="KW-0813">Transport</keyword>
<evidence type="ECO:0000256" key="2">
    <source>
        <dbReference type="ARBA" id="ARBA00022448"/>
    </source>
</evidence>
<dbReference type="InterPro" id="IPR008969">
    <property type="entry name" value="CarboxyPept-like_regulatory"/>
</dbReference>
<dbReference type="Proteomes" id="UP000321250">
    <property type="component" value="Unassembled WGS sequence"/>
</dbReference>
<feature type="compositionally biased region" description="Low complexity" evidence="7">
    <location>
        <begin position="124"/>
        <end position="144"/>
    </location>
</feature>
<evidence type="ECO:0000256" key="8">
    <source>
        <dbReference type="SAM" id="SignalP"/>
    </source>
</evidence>
<feature type="domain" description="TonB-dependent transporter Oar-like beta-barrel" evidence="9">
    <location>
        <begin position="360"/>
        <end position="907"/>
    </location>
</feature>
<dbReference type="PANTHER" id="PTHR30069">
    <property type="entry name" value="TONB-DEPENDENT OUTER MEMBRANE RECEPTOR"/>
    <property type="match status" value="1"/>
</dbReference>
<dbReference type="InterPro" id="IPR039426">
    <property type="entry name" value="TonB-dep_rcpt-like"/>
</dbReference>
<evidence type="ECO:0000256" key="6">
    <source>
        <dbReference type="ARBA" id="ARBA00023237"/>
    </source>
</evidence>
<keyword evidence="4" id="KW-0812">Transmembrane</keyword>
<evidence type="ECO:0000313" key="10">
    <source>
        <dbReference type="EMBL" id="TXC72913.1"/>
    </source>
</evidence>
<dbReference type="SUPFAM" id="SSF56935">
    <property type="entry name" value="Porins"/>
    <property type="match status" value="1"/>
</dbReference>
<gene>
    <name evidence="10" type="ORF">FSB78_12330</name>
</gene>
<reference evidence="10 11" key="1">
    <citation type="journal article" date="2013" name="Antonie Van Leeuwenhoek">
        <title>Sphingomonas ginsenosidivorax sp. nov., with the ability to transform ginsenosides.</title>
        <authorList>
            <person name="Jin X.F."/>
            <person name="Kim J.K."/>
            <person name="Liu Q.M."/>
            <person name="Kang M.S."/>
            <person name="He D."/>
            <person name="Jin F.X."/>
            <person name="Kim S.C."/>
            <person name="Im W.T."/>
        </authorList>
    </citation>
    <scope>NUCLEOTIDE SEQUENCE [LARGE SCALE GENOMIC DNA]</scope>
    <source>
        <strain evidence="10 11">KHI67</strain>
    </source>
</reference>
<evidence type="ECO:0000256" key="3">
    <source>
        <dbReference type="ARBA" id="ARBA00022452"/>
    </source>
</evidence>
<feature type="signal peptide" evidence="8">
    <location>
        <begin position="1"/>
        <end position="24"/>
    </location>
</feature>
<sequence length="989" mass="107470">MMRSVALRAALATTTILGASLALAVPAAAQTTTASIRGQVRDGAGAPVAGATVVAVNRGTNQTVRATSSASGNYVLNGLRPAQYTITATGPNGATFEQAVIVGVGQATTLNVVLTAAAAAPAPAPAPAADGTVAAPDDATPTTASSDEIVVTGNRLVETKTSEVATNVSQNQIRILPQGDRNFLTFAALAPGVRYNDSETNKGIVSGASPASQVNVFIDGTSLKSQTLGGIAGQTDSRGNPFGQLAVGEFRVLTQNYKAEYEQAGSAIVTAITKSGTNDFHGEMFGQYTDRSLTAASIIDQRAGRGKPKFERKQYGISLGGPIIKDKLFFFGAYEGNDQDRASSVTVGNRTPANAAAFGQYEGTYVSPYRGDFYFGKLTFTPDERQVFDLSFSRREETDVTGFGANFGSANIAYSAAVNKINKTDTYTYKWTYTGDSFVNEANLTYLDTVYNPSSLNPDDPSFEYQGVITFGGKDSTQKISQQSYVLRDDLTYNGLAGHVIKGGIRFAFQDYDFTKNLFVQPRYFFQTDATRGLSFDFPATAQIGVGNPRIIASNSQLGLYLQDDWDVTDKLQINAGIRWDYESNLFNNKYRSPGSAIATISALPRTDYFDPADYITDGSDRPTRKDMFQPRIGFSYDFNDDQRTVVFGGYGKYFDRNVFNNTLDEQFRLQYATGVFYFSRDGQPRDGNPTVRWDPAYLTRDGLLALRQTAQTGLPELFAVKNDAKAPSTDQFSLGLRQKFGVFRASVTGSYVRGQNGYTHLFATRNADGSCCDTTIPRANGYGNVLIGYDGLRTRYKALLFTLDKDYTQASGWGFNIAYTLSKAEQDGGDLFSLDKVTPDKYGWRPIADQDERHRIVLSGIGDLPLGFQLSTLTTLGSGTAFQLLDQTAGTSVNQQVIRSLYRPKNCIKGVFAFCEVNLTLQNNIKVFGTHNINVAVDLLNAFNNKNYTGYSGFLGVGESYSFNTTTNAPTGLQTLPRRFQFRAGYRF</sequence>
<dbReference type="Gene3D" id="2.40.170.20">
    <property type="entry name" value="TonB-dependent receptor, beta-barrel domain"/>
    <property type="match status" value="1"/>
</dbReference>
<dbReference type="SUPFAM" id="SSF49464">
    <property type="entry name" value="Carboxypeptidase regulatory domain-like"/>
    <property type="match status" value="1"/>
</dbReference>
<proteinExistence type="predicted"/>
<evidence type="ECO:0000313" key="11">
    <source>
        <dbReference type="Proteomes" id="UP000321250"/>
    </source>
</evidence>
<dbReference type="AlphaFoldDB" id="A0A5C6UJ83"/>
<keyword evidence="11" id="KW-1185">Reference proteome</keyword>
<dbReference type="PANTHER" id="PTHR30069:SF46">
    <property type="entry name" value="OAR PROTEIN"/>
    <property type="match status" value="1"/>
</dbReference>
<dbReference type="OrthoDB" id="9768147at2"/>
<dbReference type="InterPro" id="IPR057601">
    <property type="entry name" value="Oar-like_b-barrel"/>
</dbReference>
<comment type="subcellular location">
    <subcellularLocation>
        <location evidence="1">Cell outer membrane</location>
        <topology evidence="1">Multi-pass membrane protein</topology>
    </subcellularLocation>
</comment>
<dbReference type="InterPro" id="IPR036942">
    <property type="entry name" value="Beta-barrel_TonB_sf"/>
</dbReference>
<dbReference type="Gene3D" id="2.60.40.1120">
    <property type="entry name" value="Carboxypeptidase-like, regulatory domain"/>
    <property type="match status" value="1"/>
</dbReference>
<dbReference type="GO" id="GO:0044718">
    <property type="term" value="P:siderophore transmembrane transport"/>
    <property type="evidence" value="ECO:0007669"/>
    <property type="project" value="TreeGrafter"/>
</dbReference>
<evidence type="ECO:0000256" key="4">
    <source>
        <dbReference type="ARBA" id="ARBA00022692"/>
    </source>
</evidence>
<comment type="caution">
    <text evidence="10">The sequence shown here is derived from an EMBL/GenBank/DDBJ whole genome shotgun (WGS) entry which is preliminary data.</text>
</comment>
<keyword evidence="10" id="KW-0675">Receptor</keyword>
<protein>
    <submittedName>
        <fullName evidence="10">TonB-dependent receptor</fullName>
    </submittedName>
</protein>